<dbReference type="GO" id="GO:0016020">
    <property type="term" value="C:membrane"/>
    <property type="evidence" value="ECO:0007669"/>
    <property type="project" value="UniProtKB-SubCell"/>
</dbReference>
<dbReference type="GO" id="GO:0000166">
    <property type="term" value="F:nucleotide binding"/>
    <property type="evidence" value="ECO:0007669"/>
    <property type="project" value="UniProtKB-KW"/>
</dbReference>
<evidence type="ECO:0000256" key="12">
    <source>
        <dbReference type="SAM" id="MobiDB-lite"/>
    </source>
</evidence>
<comment type="similarity">
    <text evidence="3">Belongs to the glycosyltransferase 31 family. Beta3-Gal-T subfamily.</text>
</comment>
<evidence type="ECO:0000256" key="3">
    <source>
        <dbReference type="ARBA" id="ARBA00006462"/>
    </source>
</evidence>
<keyword evidence="8" id="KW-0547">Nucleotide-binding</keyword>
<comment type="pathway">
    <text evidence="2">Protein modification; protein glycosylation.</text>
</comment>
<evidence type="ECO:0000256" key="5">
    <source>
        <dbReference type="ARBA" id="ARBA00022676"/>
    </source>
</evidence>
<name>A0AB34ITX6_PRYPA</name>
<evidence type="ECO:0000256" key="7">
    <source>
        <dbReference type="ARBA" id="ARBA00022692"/>
    </source>
</evidence>
<evidence type="ECO:0000256" key="10">
    <source>
        <dbReference type="ARBA" id="ARBA00022989"/>
    </source>
</evidence>
<feature type="domain" description="Fringe-like glycosyltransferase" evidence="13">
    <location>
        <begin position="64"/>
        <end position="257"/>
    </location>
</feature>
<evidence type="ECO:0000256" key="6">
    <source>
        <dbReference type="ARBA" id="ARBA00022679"/>
    </source>
</evidence>
<organism evidence="14 15">
    <name type="scientific">Prymnesium parvum</name>
    <name type="common">Toxic golden alga</name>
    <dbReference type="NCBI Taxonomy" id="97485"/>
    <lineage>
        <taxon>Eukaryota</taxon>
        <taxon>Haptista</taxon>
        <taxon>Haptophyta</taxon>
        <taxon>Prymnesiophyceae</taxon>
        <taxon>Prymnesiales</taxon>
        <taxon>Prymnesiaceae</taxon>
        <taxon>Prymnesium</taxon>
    </lineage>
</organism>
<dbReference type="InterPro" id="IPR003378">
    <property type="entry name" value="Fringe-like_glycosylTrfase"/>
</dbReference>
<keyword evidence="10" id="KW-1133">Transmembrane helix</keyword>
<keyword evidence="9" id="KW-0735">Signal-anchor</keyword>
<evidence type="ECO:0000256" key="4">
    <source>
        <dbReference type="ARBA" id="ARBA00012557"/>
    </source>
</evidence>
<keyword evidence="11" id="KW-0472">Membrane</keyword>
<evidence type="ECO:0000313" key="14">
    <source>
        <dbReference type="EMBL" id="KAL1507325.1"/>
    </source>
</evidence>
<comment type="subcellular location">
    <subcellularLocation>
        <location evidence="1">Membrane</location>
        <topology evidence="1">Single-pass type II membrane protein</topology>
    </subcellularLocation>
</comment>
<feature type="region of interest" description="Disordered" evidence="12">
    <location>
        <begin position="325"/>
        <end position="346"/>
    </location>
</feature>
<keyword evidence="7" id="KW-0812">Transmembrane</keyword>
<dbReference type="AlphaFoldDB" id="A0AB34ITX6"/>
<dbReference type="Gene3D" id="3.90.550.50">
    <property type="match status" value="1"/>
</dbReference>
<gene>
    <name evidence="14" type="ORF">AB1Y20_008171</name>
</gene>
<evidence type="ECO:0000256" key="8">
    <source>
        <dbReference type="ARBA" id="ARBA00022741"/>
    </source>
</evidence>
<dbReference type="PANTHER" id="PTHR23033">
    <property type="entry name" value="BETA1,3-GALACTOSYLTRANSFERASE"/>
    <property type="match status" value="1"/>
</dbReference>
<sequence>MSTPPSVPTMSHADCLRLANPSELPPKALRALGLRNASLPRAERRAARHAPPRGPANASALVGRVFYAVLTTFRNHATRCTAIAQTWGAQLPWEHLVFYSDKPEPTLRLHVVALADPRLAPHQLYDDAQDRFTYRILPDAARRMDALRLSWLLFADDDTFVWPENLHALLSAYDPSRWVWLGQTCPLLRGRRAFCGGAGFAMSAALTRVAACVAPLCTPYKGQGEIPYDRRMGVCFEDLLHVKVADMAEFNSQPPHFYQTAAGRGDRPHGYGGAVTFHYLKSDPRPVTPEQYYRALWSVTRAAYPQPPPSADGKKEGLDRLISKGRGWHGRGGGAPRGRVTADDAASDGARPAFRALRSFIKPRKGACDNEQAQWREIDANVPQPLVPPYGGEAGRCSIRFESFRDARAACCKESLCEAVVRDNGIECEEGRREYELRKGLTREHLKGAGKAVNNRLSSRGREMSDSFRTWRRLMEDQDSE</sequence>
<keyword evidence="5" id="KW-0328">Glycosyltransferase</keyword>
<keyword evidence="6" id="KW-0808">Transferase</keyword>
<dbReference type="Pfam" id="PF02434">
    <property type="entry name" value="Fringe"/>
    <property type="match status" value="1"/>
</dbReference>
<evidence type="ECO:0000313" key="15">
    <source>
        <dbReference type="Proteomes" id="UP001515480"/>
    </source>
</evidence>
<evidence type="ECO:0000256" key="2">
    <source>
        <dbReference type="ARBA" id="ARBA00004922"/>
    </source>
</evidence>
<dbReference type="EMBL" id="JBGBPQ010000018">
    <property type="protein sequence ID" value="KAL1507325.1"/>
    <property type="molecule type" value="Genomic_DNA"/>
</dbReference>
<comment type="caution">
    <text evidence="14">The sequence shown here is derived from an EMBL/GenBank/DDBJ whole genome shotgun (WGS) entry which is preliminary data.</text>
</comment>
<keyword evidence="15" id="KW-1185">Reference proteome</keyword>
<dbReference type="Proteomes" id="UP001515480">
    <property type="component" value="Unassembled WGS sequence"/>
</dbReference>
<dbReference type="PANTHER" id="PTHR23033:SF14">
    <property type="entry name" value="GLYCOPROTEIN-N-ACETYLGALACTOSAMINE 3-BETA-GALACTOSYLTRANSFERASE 1-RELATED"/>
    <property type="match status" value="1"/>
</dbReference>
<evidence type="ECO:0000259" key="13">
    <source>
        <dbReference type="Pfam" id="PF02434"/>
    </source>
</evidence>
<evidence type="ECO:0000256" key="9">
    <source>
        <dbReference type="ARBA" id="ARBA00022968"/>
    </source>
</evidence>
<dbReference type="GO" id="GO:0016263">
    <property type="term" value="F:glycoprotein-N-acetylgalactosamine 3-beta-galactosyltransferase activity"/>
    <property type="evidence" value="ECO:0007669"/>
    <property type="project" value="UniProtKB-EC"/>
</dbReference>
<evidence type="ECO:0000256" key="11">
    <source>
        <dbReference type="ARBA" id="ARBA00023136"/>
    </source>
</evidence>
<proteinExistence type="inferred from homology"/>
<dbReference type="InterPro" id="IPR026050">
    <property type="entry name" value="C1GALT1/C1GALT1_chp1"/>
</dbReference>
<accession>A0AB34ITX6</accession>
<dbReference type="EC" id="2.4.1.122" evidence="4"/>
<reference evidence="14 15" key="1">
    <citation type="journal article" date="2024" name="Science">
        <title>Giant polyketide synthase enzymes in the biosynthesis of giant marine polyether toxins.</title>
        <authorList>
            <person name="Fallon T.R."/>
            <person name="Shende V.V."/>
            <person name="Wierzbicki I.H."/>
            <person name="Pendleton A.L."/>
            <person name="Watervoot N.F."/>
            <person name="Auber R.P."/>
            <person name="Gonzalez D.J."/>
            <person name="Wisecaver J.H."/>
            <person name="Moore B.S."/>
        </authorList>
    </citation>
    <scope>NUCLEOTIDE SEQUENCE [LARGE SCALE GENOMIC DNA]</scope>
    <source>
        <strain evidence="14 15">12B1</strain>
    </source>
</reference>
<protein>
    <recommendedName>
        <fullName evidence="4">N-acetylgalactosaminide beta-1,3-galactosyltransferase</fullName>
        <ecNumber evidence="4">2.4.1.122</ecNumber>
    </recommendedName>
</protein>
<evidence type="ECO:0000256" key="1">
    <source>
        <dbReference type="ARBA" id="ARBA00004606"/>
    </source>
</evidence>